<gene>
    <name evidence="2" type="ORF">ACE41H_24435</name>
</gene>
<comment type="caution">
    <text evidence="2">The sequence shown here is derived from an EMBL/GenBank/DDBJ whole genome shotgun (WGS) entry which is preliminary data.</text>
</comment>
<keyword evidence="3" id="KW-1185">Reference proteome</keyword>
<proteinExistence type="predicted"/>
<reference evidence="2 3" key="1">
    <citation type="submission" date="2024-09" db="EMBL/GenBank/DDBJ databases">
        <title>Paenibacillus zeirhizospherea sp. nov., isolated from surface of the maize (Zea mays) roots in a horticulture field, Hungary.</title>
        <authorList>
            <person name="Marton D."/>
            <person name="Farkas M."/>
            <person name="Bedics A."/>
            <person name="Toth E."/>
            <person name="Tancsics A."/>
            <person name="Boka K."/>
            <person name="Maroti G."/>
            <person name="Kriszt B."/>
            <person name="Cserhati M."/>
        </authorList>
    </citation>
    <scope>NUCLEOTIDE SEQUENCE [LARGE SCALE GENOMIC DNA]</scope>
    <source>
        <strain evidence="2 3">KCTC 33519</strain>
    </source>
</reference>
<feature type="region of interest" description="Disordered" evidence="1">
    <location>
        <begin position="1"/>
        <end position="45"/>
    </location>
</feature>
<protein>
    <submittedName>
        <fullName evidence="2">Uncharacterized protein</fullName>
    </submittedName>
</protein>
<dbReference type="RefSeq" id="WP_375358177.1">
    <property type="nucleotide sequence ID" value="NZ_JBHHMI010000046.1"/>
</dbReference>
<evidence type="ECO:0000256" key="1">
    <source>
        <dbReference type="SAM" id="MobiDB-lite"/>
    </source>
</evidence>
<organism evidence="2 3">
    <name type="scientific">Paenibacillus enshidis</name>
    <dbReference type="NCBI Taxonomy" id="1458439"/>
    <lineage>
        <taxon>Bacteria</taxon>
        <taxon>Bacillati</taxon>
        <taxon>Bacillota</taxon>
        <taxon>Bacilli</taxon>
        <taxon>Bacillales</taxon>
        <taxon>Paenibacillaceae</taxon>
        <taxon>Paenibacillus</taxon>
    </lineage>
</organism>
<evidence type="ECO:0000313" key="3">
    <source>
        <dbReference type="Proteomes" id="UP001580346"/>
    </source>
</evidence>
<evidence type="ECO:0000313" key="2">
    <source>
        <dbReference type="EMBL" id="MFB5269908.1"/>
    </source>
</evidence>
<dbReference type="EMBL" id="JBHHMI010000046">
    <property type="protein sequence ID" value="MFB5269908.1"/>
    <property type="molecule type" value="Genomic_DNA"/>
</dbReference>
<accession>A0ABV5B0B5</accession>
<name>A0ABV5B0B5_9BACL</name>
<dbReference type="Proteomes" id="UP001580346">
    <property type="component" value="Unassembled WGS sequence"/>
</dbReference>
<sequence>MNSGLNSGKVRHIVQGNAPRYRVEDTEFGDDFGEGRGHVQDAQVGDSVLTGWEGRSETHAMYRRSYE</sequence>